<reference evidence="1" key="1">
    <citation type="submission" date="2014-11" db="EMBL/GenBank/DDBJ databases">
        <authorList>
            <person name="Amaro Gonzalez C."/>
        </authorList>
    </citation>
    <scope>NUCLEOTIDE SEQUENCE</scope>
</reference>
<sequence>MQIYLCSFVARPNVNRLQRCLVIGFP</sequence>
<protein>
    <submittedName>
        <fullName evidence="1">Uncharacterized protein</fullName>
    </submittedName>
</protein>
<organism evidence="1">
    <name type="scientific">Anguilla anguilla</name>
    <name type="common">European freshwater eel</name>
    <name type="synonym">Muraena anguilla</name>
    <dbReference type="NCBI Taxonomy" id="7936"/>
    <lineage>
        <taxon>Eukaryota</taxon>
        <taxon>Metazoa</taxon>
        <taxon>Chordata</taxon>
        <taxon>Craniata</taxon>
        <taxon>Vertebrata</taxon>
        <taxon>Euteleostomi</taxon>
        <taxon>Actinopterygii</taxon>
        <taxon>Neopterygii</taxon>
        <taxon>Teleostei</taxon>
        <taxon>Anguilliformes</taxon>
        <taxon>Anguillidae</taxon>
        <taxon>Anguilla</taxon>
    </lineage>
</organism>
<dbReference type="AlphaFoldDB" id="A0A0E9XR84"/>
<reference evidence="1" key="2">
    <citation type="journal article" date="2015" name="Fish Shellfish Immunol.">
        <title>Early steps in the European eel (Anguilla anguilla)-Vibrio vulnificus interaction in the gills: Role of the RtxA13 toxin.</title>
        <authorList>
            <person name="Callol A."/>
            <person name="Pajuelo D."/>
            <person name="Ebbesson L."/>
            <person name="Teles M."/>
            <person name="MacKenzie S."/>
            <person name="Amaro C."/>
        </authorList>
    </citation>
    <scope>NUCLEOTIDE SEQUENCE</scope>
</reference>
<name>A0A0E9XR84_ANGAN</name>
<accession>A0A0E9XR84</accession>
<proteinExistence type="predicted"/>
<dbReference type="EMBL" id="GBXM01004359">
    <property type="protein sequence ID" value="JAI04219.1"/>
    <property type="molecule type" value="Transcribed_RNA"/>
</dbReference>
<evidence type="ECO:0000313" key="1">
    <source>
        <dbReference type="EMBL" id="JAI04219.1"/>
    </source>
</evidence>